<evidence type="ECO:0000259" key="1">
    <source>
        <dbReference type="Pfam" id="PF01047"/>
    </source>
</evidence>
<keyword evidence="3" id="KW-1185">Reference proteome</keyword>
<accession>A0ABW9B5A0</accession>
<name>A0ABW9B5A0_9BURK</name>
<dbReference type="Proteomes" id="UP001629230">
    <property type="component" value="Unassembled WGS sequence"/>
</dbReference>
<dbReference type="PRINTS" id="PR00598">
    <property type="entry name" value="HTHMARR"/>
</dbReference>
<organism evidence="2 3">
    <name type="scientific">Paraburkholderia dipogonis</name>
    <dbReference type="NCBI Taxonomy" id="1211383"/>
    <lineage>
        <taxon>Bacteria</taxon>
        <taxon>Pseudomonadati</taxon>
        <taxon>Pseudomonadota</taxon>
        <taxon>Betaproteobacteria</taxon>
        <taxon>Burkholderiales</taxon>
        <taxon>Burkholderiaceae</taxon>
        <taxon>Paraburkholderia</taxon>
    </lineage>
</organism>
<dbReference type="InterPro" id="IPR036388">
    <property type="entry name" value="WH-like_DNA-bd_sf"/>
</dbReference>
<sequence length="101" mass="10979">MVLEDHDILGPQMKSFLATQVGIAPTPLELSKALSVDTGLMTRTLDQPEMEGLVGLSRSVDDRRVAGLVLTKKREEIAAEIPHVALDGPNARIKTFTRAQT</sequence>
<evidence type="ECO:0000313" key="3">
    <source>
        <dbReference type="Proteomes" id="UP001629230"/>
    </source>
</evidence>
<feature type="domain" description="HTH marR-type" evidence="1">
    <location>
        <begin position="29"/>
        <end position="65"/>
    </location>
</feature>
<dbReference type="Pfam" id="PF01047">
    <property type="entry name" value="MarR"/>
    <property type="match status" value="1"/>
</dbReference>
<evidence type="ECO:0000313" key="2">
    <source>
        <dbReference type="EMBL" id="MFM0008092.1"/>
    </source>
</evidence>
<gene>
    <name evidence="2" type="ORF">PQR57_45160</name>
</gene>
<proteinExistence type="predicted"/>
<dbReference type="EMBL" id="JAQQEZ010000080">
    <property type="protein sequence ID" value="MFM0008092.1"/>
    <property type="molecule type" value="Genomic_DNA"/>
</dbReference>
<dbReference type="RefSeq" id="WP_408182979.1">
    <property type="nucleotide sequence ID" value="NZ_JAQQEZ010000080.1"/>
</dbReference>
<dbReference type="Gene3D" id="1.10.10.10">
    <property type="entry name" value="Winged helix-like DNA-binding domain superfamily/Winged helix DNA-binding domain"/>
    <property type="match status" value="1"/>
</dbReference>
<dbReference type="InterPro" id="IPR036390">
    <property type="entry name" value="WH_DNA-bd_sf"/>
</dbReference>
<dbReference type="InterPro" id="IPR000835">
    <property type="entry name" value="HTH_MarR-typ"/>
</dbReference>
<protein>
    <submittedName>
        <fullName evidence="2">MarR family winged helix-turn-helix transcriptional regulator</fullName>
    </submittedName>
</protein>
<dbReference type="SUPFAM" id="SSF46785">
    <property type="entry name" value="Winged helix' DNA-binding domain"/>
    <property type="match status" value="1"/>
</dbReference>
<reference evidence="2 3" key="1">
    <citation type="journal article" date="2024" name="Chem. Sci.">
        <title>Discovery of megapolipeptins by genome mining of a Burkholderiales bacteria collection.</title>
        <authorList>
            <person name="Paulo B.S."/>
            <person name="Recchia M.J.J."/>
            <person name="Lee S."/>
            <person name="Fergusson C.H."/>
            <person name="Romanowski S.B."/>
            <person name="Hernandez A."/>
            <person name="Krull N."/>
            <person name="Liu D.Y."/>
            <person name="Cavanagh H."/>
            <person name="Bos A."/>
            <person name="Gray C.A."/>
            <person name="Murphy B.T."/>
            <person name="Linington R.G."/>
            <person name="Eustaquio A.S."/>
        </authorList>
    </citation>
    <scope>NUCLEOTIDE SEQUENCE [LARGE SCALE GENOMIC DNA]</scope>
    <source>
        <strain evidence="2 3">RL17-350-BIC-A</strain>
    </source>
</reference>
<comment type="caution">
    <text evidence="2">The sequence shown here is derived from an EMBL/GenBank/DDBJ whole genome shotgun (WGS) entry which is preliminary data.</text>
</comment>